<evidence type="ECO:0000313" key="1">
    <source>
        <dbReference type="EMBL" id="RXJ49522.1"/>
    </source>
</evidence>
<sequence length="123" mass="13897">MIENNLSNKIIGCAIEVHKQLGPGLLESAYKECLFHELSVLGLSTKKELALPIVYKDIKLDHGYRIDLLVENKVVIEIKTVENFTDVHLAQVLTYLKLGNYKLGLLLNFHVTTLKNGIKRIVL</sequence>
<dbReference type="Proteomes" id="UP000289792">
    <property type="component" value="Unassembled WGS sequence"/>
</dbReference>
<proteinExistence type="predicted"/>
<protein>
    <submittedName>
        <fullName evidence="1">GxxExxY protein</fullName>
    </submittedName>
</protein>
<accession>A0A4Q0XHH4</accession>
<gene>
    <name evidence="1" type="ORF">ESZ48_12220</name>
</gene>
<dbReference type="OrthoDB" id="1119698at2"/>
<dbReference type="AlphaFoldDB" id="A0A4Q0XHH4"/>
<reference evidence="1 2" key="1">
    <citation type="submission" date="2019-01" db="EMBL/GenBank/DDBJ databases">
        <title>Genome sequence of the Antarctic species Gelidibacter gilvus ACAM 158(T).</title>
        <authorList>
            <person name="Bowman J.P."/>
        </authorList>
    </citation>
    <scope>NUCLEOTIDE SEQUENCE [LARGE SCALE GENOMIC DNA]</scope>
    <source>
        <strain evidence="1 2">IC158</strain>
    </source>
</reference>
<keyword evidence="2" id="KW-1185">Reference proteome</keyword>
<dbReference type="NCBIfam" id="TIGR04256">
    <property type="entry name" value="GxxExxY"/>
    <property type="match status" value="1"/>
</dbReference>
<dbReference type="InterPro" id="IPR026350">
    <property type="entry name" value="GxxExxY"/>
</dbReference>
<name>A0A4Q0XHH4_9FLAO</name>
<dbReference type="Pfam" id="PF13366">
    <property type="entry name" value="PDDEXK_3"/>
    <property type="match status" value="1"/>
</dbReference>
<comment type="caution">
    <text evidence="1">The sequence shown here is derived from an EMBL/GenBank/DDBJ whole genome shotgun (WGS) entry which is preliminary data.</text>
</comment>
<organism evidence="1 2">
    <name type="scientific">Gelidibacter gilvus</name>
    <dbReference type="NCBI Taxonomy" id="59602"/>
    <lineage>
        <taxon>Bacteria</taxon>
        <taxon>Pseudomonadati</taxon>
        <taxon>Bacteroidota</taxon>
        <taxon>Flavobacteriia</taxon>
        <taxon>Flavobacteriales</taxon>
        <taxon>Flavobacteriaceae</taxon>
        <taxon>Gelidibacter</taxon>
    </lineage>
</organism>
<evidence type="ECO:0000313" key="2">
    <source>
        <dbReference type="Proteomes" id="UP000289792"/>
    </source>
</evidence>
<dbReference type="EMBL" id="SDDZ01000007">
    <property type="protein sequence ID" value="RXJ49522.1"/>
    <property type="molecule type" value="Genomic_DNA"/>
</dbReference>